<gene>
    <name evidence="2" type="ORF">PHO31112_03800</name>
</gene>
<dbReference type="EMBL" id="CABPSM010000012">
    <property type="protein sequence ID" value="VVE34334.1"/>
    <property type="molecule type" value="Genomic_DNA"/>
</dbReference>
<dbReference type="AlphaFoldDB" id="A0A5E4XDB5"/>
<evidence type="ECO:0000313" key="2">
    <source>
        <dbReference type="EMBL" id="VVE34334.1"/>
    </source>
</evidence>
<feature type="coiled-coil region" evidence="1">
    <location>
        <begin position="128"/>
        <end position="162"/>
    </location>
</feature>
<reference evidence="2 3" key="1">
    <citation type="submission" date="2019-08" db="EMBL/GenBank/DDBJ databases">
        <authorList>
            <person name="Peeters C."/>
        </authorList>
    </citation>
    <scope>NUCLEOTIDE SEQUENCE [LARGE SCALE GENOMIC DNA]</scope>
    <source>
        <strain evidence="2 3">LMG 31112</strain>
    </source>
</reference>
<sequence length="229" mass="25176">MARSALKFDDATYAALLAAARDADAAHPHDNPAFLDAFFLKAWKVTHRIYGAQTYLRFIAQAGVTRRPSAGTVQKAIARARAVYEVPAVPPPGSPLSGGQSAWAQKLEQNQANALTLFHTIPGAHNPATDAAIDAADAQRRVRDLERENLELRARLVQMTVAAAYAHEALTIFAPQAIFSKSSVFRRVRASDARGKTTALLRRRGFETVRHRGVVCRFSGRWTPRSRMC</sequence>
<organism evidence="2 3">
    <name type="scientific">Pandoraea horticolens</name>
    <dbReference type="NCBI Taxonomy" id="2508298"/>
    <lineage>
        <taxon>Bacteria</taxon>
        <taxon>Pseudomonadati</taxon>
        <taxon>Pseudomonadota</taxon>
        <taxon>Betaproteobacteria</taxon>
        <taxon>Burkholderiales</taxon>
        <taxon>Burkholderiaceae</taxon>
        <taxon>Pandoraea</taxon>
    </lineage>
</organism>
<keyword evidence="3" id="KW-1185">Reference proteome</keyword>
<name>A0A5E4XDB5_9BURK</name>
<evidence type="ECO:0000313" key="3">
    <source>
        <dbReference type="Proteomes" id="UP000343317"/>
    </source>
</evidence>
<keyword evidence="1" id="KW-0175">Coiled coil</keyword>
<dbReference type="Proteomes" id="UP000343317">
    <property type="component" value="Unassembled WGS sequence"/>
</dbReference>
<proteinExistence type="predicted"/>
<protein>
    <submittedName>
        <fullName evidence="2">Uncharacterized protein</fullName>
    </submittedName>
</protein>
<evidence type="ECO:0000256" key="1">
    <source>
        <dbReference type="SAM" id="Coils"/>
    </source>
</evidence>
<accession>A0A5E4XDB5</accession>